<dbReference type="AlphaFoldDB" id="A0A9D4C001"/>
<dbReference type="EMBL" id="JAIWYP010000013">
    <property type="protein sequence ID" value="KAH3714655.1"/>
    <property type="molecule type" value="Genomic_DNA"/>
</dbReference>
<reference evidence="2" key="2">
    <citation type="submission" date="2020-11" db="EMBL/GenBank/DDBJ databases">
        <authorList>
            <person name="McCartney M.A."/>
            <person name="Auch B."/>
            <person name="Kono T."/>
            <person name="Mallez S."/>
            <person name="Becker A."/>
            <person name="Gohl D.M."/>
            <person name="Silverstein K.A.T."/>
            <person name="Koren S."/>
            <person name="Bechman K.B."/>
            <person name="Herman A."/>
            <person name="Abrahante J.E."/>
            <person name="Garbe J."/>
        </authorList>
    </citation>
    <scope>NUCLEOTIDE SEQUENCE</scope>
    <source>
        <strain evidence="2">Duluth1</strain>
        <tissue evidence="2">Whole animal</tissue>
    </source>
</reference>
<comment type="caution">
    <text evidence="2">The sequence shown here is derived from an EMBL/GenBank/DDBJ whole genome shotgun (WGS) entry which is preliminary data.</text>
</comment>
<organism evidence="2 3">
    <name type="scientific">Dreissena polymorpha</name>
    <name type="common">Zebra mussel</name>
    <name type="synonym">Mytilus polymorpha</name>
    <dbReference type="NCBI Taxonomy" id="45954"/>
    <lineage>
        <taxon>Eukaryota</taxon>
        <taxon>Metazoa</taxon>
        <taxon>Spiralia</taxon>
        <taxon>Lophotrochozoa</taxon>
        <taxon>Mollusca</taxon>
        <taxon>Bivalvia</taxon>
        <taxon>Autobranchia</taxon>
        <taxon>Heteroconchia</taxon>
        <taxon>Euheterodonta</taxon>
        <taxon>Imparidentia</taxon>
        <taxon>Neoheterodontei</taxon>
        <taxon>Myida</taxon>
        <taxon>Dreissenoidea</taxon>
        <taxon>Dreissenidae</taxon>
        <taxon>Dreissena</taxon>
    </lineage>
</organism>
<proteinExistence type="predicted"/>
<name>A0A9D4C001_DREPO</name>
<protein>
    <submittedName>
        <fullName evidence="2">Uncharacterized protein</fullName>
    </submittedName>
</protein>
<feature type="compositionally biased region" description="Basic residues" evidence="1">
    <location>
        <begin position="25"/>
        <end position="37"/>
    </location>
</feature>
<evidence type="ECO:0000313" key="3">
    <source>
        <dbReference type="Proteomes" id="UP000828390"/>
    </source>
</evidence>
<evidence type="ECO:0000313" key="2">
    <source>
        <dbReference type="EMBL" id="KAH3714655.1"/>
    </source>
</evidence>
<feature type="compositionally biased region" description="Basic residues" evidence="1">
    <location>
        <begin position="7"/>
        <end position="17"/>
    </location>
</feature>
<evidence type="ECO:0000256" key="1">
    <source>
        <dbReference type="SAM" id="MobiDB-lite"/>
    </source>
</evidence>
<keyword evidence="3" id="KW-1185">Reference proteome</keyword>
<sequence>MPALRRSANRSRRRPVRLQKNPRLSLRKGSHHEKKQPRNPSIWTQLPRVSPSYDILF</sequence>
<gene>
    <name evidence="2" type="ORF">DPMN_057344</name>
</gene>
<accession>A0A9D4C001</accession>
<dbReference type="Proteomes" id="UP000828390">
    <property type="component" value="Unassembled WGS sequence"/>
</dbReference>
<feature type="region of interest" description="Disordered" evidence="1">
    <location>
        <begin position="1"/>
        <end position="45"/>
    </location>
</feature>
<reference evidence="2" key="1">
    <citation type="journal article" date="2019" name="bioRxiv">
        <title>The Genome of the Zebra Mussel, Dreissena polymorpha: A Resource for Invasive Species Research.</title>
        <authorList>
            <person name="McCartney M.A."/>
            <person name="Auch B."/>
            <person name="Kono T."/>
            <person name="Mallez S."/>
            <person name="Zhang Y."/>
            <person name="Obille A."/>
            <person name="Becker A."/>
            <person name="Abrahante J.E."/>
            <person name="Garbe J."/>
            <person name="Badalamenti J.P."/>
            <person name="Herman A."/>
            <person name="Mangelson H."/>
            <person name="Liachko I."/>
            <person name="Sullivan S."/>
            <person name="Sone E.D."/>
            <person name="Koren S."/>
            <person name="Silverstein K.A.T."/>
            <person name="Beckman K.B."/>
            <person name="Gohl D.M."/>
        </authorList>
    </citation>
    <scope>NUCLEOTIDE SEQUENCE</scope>
    <source>
        <strain evidence="2">Duluth1</strain>
        <tissue evidence="2">Whole animal</tissue>
    </source>
</reference>